<reference evidence="2" key="1">
    <citation type="submission" date="2022-10" db="EMBL/GenBank/DDBJ databases">
        <title>The complete genomes of actinobacterial strains from the NBC collection.</title>
        <authorList>
            <person name="Joergensen T.S."/>
            <person name="Alvarez Arevalo M."/>
            <person name="Sterndorff E.B."/>
            <person name="Faurdal D."/>
            <person name="Vuksanovic O."/>
            <person name="Mourched A.-S."/>
            <person name="Charusanti P."/>
            <person name="Shaw S."/>
            <person name="Blin K."/>
            <person name="Weber T."/>
        </authorList>
    </citation>
    <scope>NUCLEOTIDE SEQUENCE</scope>
    <source>
        <strain evidence="2">NBC 00180</strain>
    </source>
</reference>
<feature type="region of interest" description="Disordered" evidence="1">
    <location>
        <begin position="159"/>
        <end position="298"/>
    </location>
</feature>
<name>A0AAU1HXC6_9ACTN</name>
<sequence length="298" mass="30996">MDDEGTEDVTETDADDIGDYADEEPVSAELTEPDVLLDVPLLKVDEIALDVEDLRAKVSLQAEVLDLLRLNVGAYVELGAVHLDIKGVEAQAQLKVRLDNVVEVIGRVLTTLDRNPDILRDVTSGVGTAVSEVGTGAGRTLDEVGRGAGRAVEDVGRGAGTAVEDVGRGAGTAVEDVGRGAGTAVEDVGDDTGSAVAGLAERTGDTVEGTAARAGETLPDTAEKEPDVPKSASGGATRARKAGGATGRAERKLAREEPARRQRAAEGGEGRARRGAEAPRRKVKRVREQEPEDDGRPP</sequence>
<dbReference type="AlphaFoldDB" id="A0AAU1HXC6"/>
<gene>
    <name evidence="2" type="ORF">OG477_18505</name>
</gene>
<feature type="region of interest" description="Disordered" evidence="1">
    <location>
        <begin position="1"/>
        <end position="27"/>
    </location>
</feature>
<protein>
    <submittedName>
        <fullName evidence="2">Uncharacterized protein</fullName>
    </submittedName>
</protein>
<dbReference type="EMBL" id="CP108140">
    <property type="protein sequence ID" value="WTP87240.1"/>
    <property type="molecule type" value="Genomic_DNA"/>
</dbReference>
<organism evidence="2">
    <name type="scientific">Streptomyces sp. NBC_00180</name>
    <dbReference type="NCBI Taxonomy" id="2903632"/>
    <lineage>
        <taxon>Bacteria</taxon>
        <taxon>Bacillati</taxon>
        <taxon>Actinomycetota</taxon>
        <taxon>Actinomycetes</taxon>
        <taxon>Kitasatosporales</taxon>
        <taxon>Streptomycetaceae</taxon>
        <taxon>Streptomyces</taxon>
    </lineage>
</organism>
<feature type="compositionally biased region" description="Acidic residues" evidence="1">
    <location>
        <begin position="1"/>
        <end position="26"/>
    </location>
</feature>
<proteinExistence type="predicted"/>
<accession>A0AAU1HXC6</accession>
<evidence type="ECO:0000256" key="1">
    <source>
        <dbReference type="SAM" id="MobiDB-lite"/>
    </source>
</evidence>
<evidence type="ECO:0000313" key="2">
    <source>
        <dbReference type="EMBL" id="WTP87240.1"/>
    </source>
</evidence>
<feature type="compositionally biased region" description="Basic and acidic residues" evidence="1">
    <location>
        <begin position="248"/>
        <end position="298"/>
    </location>
</feature>